<dbReference type="Proteomes" id="UP001346149">
    <property type="component" value="Unassembled WGS sequence"/>
</dbReference>
<dbReference type="EC" id="1.6.2.2" evidence="14"/>
<feature type="binding site" evidence="13">
    <location>
        <position position="128"/>
    </location>
    <ligand>
        <name>FAD</name>
        <dbReference type="ChEBI" id="CHEBI:57692"/>
    </ligand>
</feature>
<proteinExistence type="inferred from homology"/>
<dbReference type="Pfam" id="PF00175">
    <property type="entry name" value="NAD_binding_1"/>
    <property type="match status" value="1"/>
</dbReference>
<dbReference type="SUPFAM" id="SSF63380">
    <property type="entry name" value="Riboflavin synthase domain-like"/>
    <property type="match status" value="1"/>
</dbReference>
<evidence type="ECO:0000313" key="17">
    <source>
        <dbReference type="EMBL" id="KAK4776780.1"/>
    </source>
</evidence>
<dbReference type="FunFam" id="2.40.30.10:FF:000032">
    <property type="entry name" value="NADH-cytochrome b5 reductase"/>
    <property type="match status" value="1"/>
</dbReference>
<evidence type="ECO:0000256" key="8">
    <source>
        <dbReference type="ARBA" id="ARBA00022989"/>
    </source>
</evidence>
<dbReference type="InterPro" id="IPR001709">
    <property type="entry name" value="Flavoprot_Pyr_Nucl_cyt_Rdtase"/>
</dbReference>
<dbReference type="Pfam" id="PF00970">
    <property type="entry name" value="FAD_binding_6"/>
    <property type="match status" value="1"/>
</dbReference>
<evidence type="ECO:0000256" key="4">
    <source>
        <dbReference type="ARBA" id="ARBA00022630"/>
    </source>
</evidence>
<dbReference type="CDD" id="cd06183">
    <property type="entry name" value="cyt_b5_reduct_like"/>
    <property type="match status" value="1"/>
</dbReference>
<organism evidence="17 18">
    <name type="scientific">Trapa natans</name>
    <name type="common">Water chestnut</name>
    <dbReference type="NCBI Taxonomy" id="22666"/>
    <lineage>
        <taxon>Eukaryota</taxon>
        <taxon>Viridiplantae</taxon>
        <taxon>Streptophyta</taxon>
        <taxon>Embryophyta</taxon>
        <taxon>Tracheophyta</taxon>
        <taxon>Spermatophyta</taxon>
        <taxon>Magnoliopsida</taxon>
        <taxon>eudicotyledons</taxon>
        <taxon>Gunneridae</taxon>
        <taxon>Pentapetalae</taxon>
        <taxon>rosids</taxon>
        <taxon>malvids</taxon>
        <taxon>Myrtales</taxon>
        <taxon>Lythraceae</taxon>
        <taxon>Trapa</taxon>
    </lineage>
</organism>
<dbReference type="PANTHER" id="PTHR19370:SF200">
    <property type="entry name" value="NADH-CYTOCHROME B5 REDUCTASE"/>
    <property type="match status" value="1"/>
</dbReference>
<dbReference type="Gene3D" id="3.40.50.80">
    <property type="entry name" value="Nucleotide-binding domain of ferredoxin-NADP reductase (FNR) module"/>
    <property type="match status" value="1"/>
</dbReference>
<dbReference type="GO" id="GO:0005741">
    <property type="term" value="C:mitochondrial outer membrane"/>
    <property type="evidence" value="ECO:0007669"/>
    <property type="project" value="UniProtKB-SubCell"/>
</dbReference>
<keyword evidence="8 15" id="KW-1133">Transmembrane helix</keyword>
<comment type="caution">
    <text evidence="17">The sequence shown here is derived from an EMBL/GenBank/DDBJ whole genome shotgun (WGS) entry which is preliminary data.</text>
</comment>
<keyword evidence="7 13" id="KW-0274">FAD</keyword>
<comment type="catalytic activity">
    <reaction evidence="14">
        <text>2 Fe(III)-[cytochrome b5] + NADH = 2 Fe(II)-[cytochrome b5] + NAD(+) + H(+)</text>
        <dbReference type="Rhea" id="RHEA:46680"/>
        <dbReference type="Rhea" id="RHEA-COMP:10438"/>
        <dbReference type="Rhea" id="RHEA-COMP:10439"/>
        <dbReference type="ChEBI" id="CHEBI:15378"/>
        <dbReference type="ChEBI" id="CHEBI:29033"/>
        <dbReference type="ChEBI" id="CHEBI:29034"/>
        <dbReference type="ChEBI" id="CHEBI:57540"/>
        <dbReference type="ChEBI" id="CHEBI:57945"/>
        <dbReference type="EC" id="1.6.2.2"/>
    </reaction>
</comment>
<keyword evidence="10 14" id="KW-0520">NAD</keyword>
<dbReference type="Gene3D" id="2.40.30.10">
    <property type="entry name" value="Translation factors"/>
    <property type="match status" value="1"/>
</dbReference>
<evidence type="ECO:0000259" key="16">
    <source>
        <dbReference type="PROSITE" id="PS51384"/>
    </source>
</evidence>
<dbReference type="InterPro" id="IPR008333">
    <property type="entry name" value="Cbr1-like_FAD-bd_dom"/>
</dbReference>
<feature type="binding site" evidence="13">
    <location>
        <position position="179"/>
    </location>
    <ligand>
        <name>FAD</name>
        <dbReference type="ChEBI" id="CHEBI:57692"/>
    </ligand>
</feature>
<feature type="binding site" evidence="13">
    <location>
        <position position="138"/>
    </location>
    <ligand>
        <name>FAD</name>
        <dbReference type="ChEBI" id="CHEBI:57692"/>
    </ligand>
</feature>
<feature type="transmembrane region" description="Helical" evidence="15">
    <location>
        <begin position="20"/>
        <end position="45"/>
    </location>
</feature>
<keyword evidence="9 14" id="KW-0560">Oxidoreductase</keyword>
<evidence type="ECO:0000256" key="14">
    <source>
        <dbReference type="RuleBase" id="RU361226"/>
    </source>
</evidence>
<evidence type="ECO:0000256" key="1">
    <source>
        <dbReference type="ARBA" id="ARBA00001974"/>
    </source>
</evidence>
<evidence type="ECO:0000256" key="11">
    <source>
        <dbReference type="ARBA" id="ARBA00023128"/>
    </source>
</evidence>
<dbReference type="InterPro" id="IPR039261">
    <property type="entry name" value="FNR_nucleotide-bd"/>
</dbReference>
<feature type="binding site" evidence="13">
    <location>
        <position position="137"/>
    </location>
    <ligand>
        <name>FAD</name>
        <dbReference type="ChEBI" id="CHEBI:57692"/>
    </ligand>
</feature>
<dbReference type="GO" id="GO:0022900">
    <property type="term" value="P:electron transport chain"/>
    <property type="evidence" value="ECO:0007669"/>
    <property type="project" value="TreeGrafter"/>
</dbReference>
<feature type="binding site" evidence="13">
    <location>
        <position position="111"/>
    </location>
    <ligand>
        <name>FAD</name>
        <dbReference type="ChEBI" id="CHEBI:57692"/>
    </ligand>
</feature>
<dbReference type="SUPFAM" id="SSF52343">
    <property type="entry name" value="Ferredoxin reductase-like, C-terminal NADP-linked domain"/>
    <property type="match status" value="1"/>
</dbReference>
<evidence type="ECO:0000256" key="2">
    <source>
        <dbReference type="ARBA" id="ARBA00004294"/>
    </source>
</evidence>
<dbReference type="PANTHER" id="PTHR19370">
    <property type="entry name" value="NADH-CYTOCHROME B5 REDUCTASE"/>
    <property type="match status" value="1"/>
</dbReference>
<comment type="cofactor">
    <cofactor evidence="1 13 14">
        <name>FAD</name>
        <dbReference type="ChEBI" id="CHEBI:57692"/>
    </cofactor>
</comment>
<feature type="domain" description="FAD-binding FR-type" evidence="16">
    <location>
        <begin position="58"/>
        <end position="162"/>
    </location>
</feature>
<evidence type="ECO:0000313" key="18">
    <source>
        <dbReference type="Proteomes" id="UP001346149"/>
    </source>
</evidence>
<evidence type="ECO:0000256" key="3">
    <source>
        <dbReference type="ARBA" id="ARBA00006105"/>
    </source>
</evidence>
<evidence type="ECO:0000256" key="12">
    <source>
        <dbReference type="ARBA" id="ARBA00023136"/>
    </source>
</evidence>
<dbReference type="EMBL" id="JAXQNO010000018">
    <property type="protein sequence ID" value="KAK4776780.1"/>
    <property type="molecule type" value="Genomic_DNA"/>
</dbReference>
<dbReference type="AlphaFoldDB" id="A0AAN7QUU5"/>
<keyword evidence="5 15" id="KW-0812">Transmembrane</keyword>
<dbReference type="InterPro" id="IPR017938">
    <property type="entry name" value="Riboflavin_synthase-like_b-brl"/>
</dbReference>
<protein>
    <recommendedName>
        <fullName evidence="14">NADH-cytochrome b5 reductase</fullName>
        <ecNumber evidence="14">1.6.2.2</ecNumber>
    </recommendedName>
</protein>
<gene>
    <name evidence="17" type="ORF">SAY86_005468</name>
</gene>
<keyword evidence="11" id="KW-0496">Mitochondrion</keyword>
<feature type="binding site" evidence="13">
    <location>
        <position position="113"/>
    </location>
    <ligand>
        <name>FAD</name>
        <dbReference type="ChEBI" id="CHEBI:57692"/>
    </ligand>
</feature>
<keyword evidence="18" id="KW-1185">Reference proteome</keyword>
<dbReference type="GO" id="GO:0090524">
    <property type="term" value="F:cytochrome-b5 reductase activity, acting on NADH"/>
    <property type="evidence" value="ECO:0007669"/>
    <property type="project" value="UniProtKB-EC"/>
</dbReference>
<sequence>MNSGFNLAWIELTDLPSWQAAFTGGPVLGVAVAVLAICSSAGCLYHRRRKPKGCLDPKKFKAFKLIKKTQISSNTARFRFALPTPTSRLGLPAGQHVVCRGRDAQGVEITRSYTPITLDSDSGHFELVVKMYPNGRMSHHFRQMRLGDDLPVRGPVGPFKYSPGQVRALGMIAGGSGITPMFQIIRAILENPKDRTSIYLVYANTTFEDILLKEEMDDLARKFTDSFKVYYVLSKPPEGWSGGTGHITKAMIQNHFPSPATNIKVLRCGPPSMNRVVAAHLDELGYTPQMQFQF</sequence>
<comment type="subcellular location">
    <subcellularLocation>
        <location evidence="2">Mitochondrion outer membrane</location>
    </subcellularLocation>
</comment>
<evidence type="ECO:0000256" key="7">
    <source>
        <dbReference type="ARBA" id="ARBA00022827"/>
    </source>
</evidence>
<evidence type="ECO:0000256" key="13">
    <source>
        <dbReference type="PIRSR" id="PIRSR601834-1"/>
    </source>
</evidence>
<evidence type="ECO:0000256" key="5">
    <source>
        <dbReference type="ARBA" id="ARBA00022692"/>
    </source>
</evidence>
<accession>A0AAN7QUU5</accession>
<evidence type="ECO:0000256" key="15">
    <source>
        <dbReference type="SAM" id="Phobius"/>
    </source>
</evidence>
<dbReference type="InterPro" id="IPR017927">
    <property type="entry name" value="FAD-bd_FR_type"/>
</dbReference>
<dbReference type="PRINTS" id="PR00371">
    <property type="entry name" value="FPNCR"/>
</dbReference>
<dbReference type="PRINTS" id="PR00406">
    <property type="entry name" value="CYTB5RDTASE"/>
</dbReference>
<comment type="similarity">
    <text evidence="3 14">Belongs to the flavoprotein pyridine nucleotide cytochrome reductase family.</text>
</comment>
<evidence type="ECO:0000256" key="6">
    <source>
        <dbReference type="ARBA" id="ARBA00022787"/>
    </source>
</evidence>
<name>A0AAN7QUU5_TRANT</name>
<keyword evidence="4 13" id="KW-0285">Flavoprotein</keyword>
<keyword evidence="12 15" id="KW-0472">Membrane</keyword>
<dbReference type="FunFam" id="3.40.50.80:FF:000019">
    <property type="entry name" value="NADH-cytochrome b5 reductase"/>
    <property type="match status" value="1"/>
</dbReference>
<dbReference type="PROSITE" id="PS51384">
    <property type="entry name" value="FAD_FR"/>
    <property type="match status" value="1"/>
</dbReference>
<evidence type="ECO:0000256" key="10">
    <source>
        <dbReference type="ARBA" id="ARBA00023027"/>
    </source>
</evidence>
<feature type="binding site" evidence="13">
    <location>
        <position position="130"/>
    </location>
    <ligand>
        <name>FAD</name>
        <dbReference type="ChEBI" id="CHEBI:57692"/>
    </ligand>
</feature>
<evidence type="ECO:0000256" key="9">
    <source>
        <dbReference type="ARBA" id="ARBA00023002"/>
    </source>
</evidence>
<dbReference type="InterPro" id="IPR001433">
    <property type="entry name" value="OxRdtase_FAD/NAD-bd"/>
</dbReference>
<reference evidence="17 18" key="1">
    <citation type="journal article" date="2023" name="Hortic Res">
        <title>Pangenome of water caltrop reveals structural variations and asymmetric subgenome divergence after allopolyploidization.</title>
        <authorList>
            <person name="Zhang X."/>
            <person name="Chen Y."/>
            <person name="Wang L."/>
            <person name="Yuan Y."/>
            <person name="Fang M."/>
            <person name="Shi L."/>
            <person name="Lu R."/>
            <person name="Comes H.P."/>
            <person name="Ma Y."/>
            <person name="Chen Y."/>
            <person name="Huang G."/>
            <person name="Zhou Y."/>
            <person name="Zheng Z."/>
            <person name="Qiu Y."/>
        </authorList>
    </citation>
    <scope>NUCLEOTIDE SEQUENCE [LARGE SCALE GENOMIC DNA]</scope>
    <source>
        <strain evidence="17">F231</strain>
    </source>
</reference>
<dbReference type="InterPro" id="IPR001834">
    <property type="entry name" value="CBR-like"/>
</dbReference>
<keyword evidence="6" id="KW-1000">Mitochondrion outer membrane</keyword>